<feature type="transmembrane region" description="Helical" evidence="5">
    <location>
        <begin position="134"/>
        <end position="155"/>
    </location>
</feature>
<feature type="transmembrane region" description="Helical" evidence="5">
    <location>
        <begin position="20"/>
        <end position="42"/>
    </location>
</feature>
<reference evidence="6 7" key="1">
    <citation type="journal article" date="2013" name="PLoS Genet.">
        <title>The genome and development-dependent transcriptomes of Pyronema confluens: a window into fungal evolution.</title>
        <authorList>
            <person name="Traeger S."/>
            <person name="Altegoer F."/>
            <person name="Freitag M."/>
            <person name="Gabaldon T."/>
            <person name="Kempken F."/>
            <person name="Kumar A."/>
            <person name="Marcet-Houben M."/>
            <person name="Poggeler S."/>
            <person name="Stajich J.E."/>
            <person name="Nowrousian M."/>
        </authorList>
    </citation>
    <scope>NUCLEOTIDE SEQUENCE [LARGE SCALE GENOMIC DNA]</scope>
    <source>
        <strain evidence="7">CBS 100304</strain>
        <tissue evidence="6">Vegetative mycelium</tissue>
    </source>
</reference>
<evidence type="ECO:0000313" key="7">
    <source>
        <dbReference type="Proteomes" id="UP000018144"/>
    </source>
</evidence>
<dbReference type="OMA" id="SHANFVE"/>
<keyword evidence="2 5" id="KW-0812">Transmembrane</keyword>
<evidence type="ECO:0000256" key="3">
    <source>
        <dbReference type="ARBA" id="ARBA00022989"/>
    </source>
</evidence>
<dbReference type="STRING" id="1076935.U4KWZ0"/>
<dbReference type="EMBL" id="HF935283">
    <property type="protein sequence ID" value="CCX06216.1"/>
    <property type="molecule type" value="Genomic_DNA"/>
</dbReference>
<comment type="subcellular location">
    <subcellularLocation>
        <location evidence="1">Membrane</location>
    </subcellularLocation>
</comment>
<dbReference type="AlphaFoldDB" id="U4KWZ0"/>
<dbReference type="Proteomes" id="UP000018144">
    <property type="component" value="Unassembled WGS sequence"/>
</dbReference>
<protein>
    <submittedName>
        <fullName evidence="6">Uncharacterized protein</fullName>
    </submittedName>
</protein>
<evidence type="ECO:0000256" key="2">
    <source>
        <dbReference type="ARBA" id="ARBA00022692"/>
    </source>
</evidence>
<gene>
    <name evidence="6" type="ORF">PCON_05803</name>
</gene>
<dbReference type="InterPro" id="IPR001129">
    <property type="entry name" value="Membr-assoc_MAPEG"/>
</dbReference>
<dbReference type="GO" id="GO:0016020">
    <property type="term" value="C:membrane"/>
    <property type="evidence" value="ECO:0007669"/>
    <property type="project" value="UniProtKB-SubCell"/>
</dbReference>
<dbReference type="Pfam" id="PF01124">
    <property type="entry name" value="MAPEG"/>
    <property type="match status" value="1"/>
</dbReference>
<dbReference type="PANTHER" id="PTHR35814">
    <property type="match status" value="1"/>
</dbReference>
<sequence>MSASRSFDFTPTGSSIAGALGLKLAPTTAIFALPFSLYLLLLSGRVVSQRQKTGITLGTNASINTETDPLHKAIRAHANYLENVPVAMMLSLVAEINGGSRRCLAWAGAILFALRVANVEFGLRAKDSKGIGRLIGYFGTNAWLAGMAGYCVLLTRDYWGF</sequence>
<name>U4KWZ0_PYROM</name>
<dbReference type="PANTHER" id="PTHR35814:SF1">
    <property type="entry name" value="GLUTATHIONE S-TRANSFERASE-RELATED"/>
    <property type="match status" value="1"/>
</dbReference>
<evidence type="ECO:0000256" key="1">
    <source>
        <dbReference type="ARBA" id="ARBA00004370"/>
    </source>
</evidence>
<evidence type="ECO:0000313" key="6">
    <source>
        <dbReference type="EMBL" id="CCX06216.1"/>
    </source>
</evidence>
<evidence type="ECO:0000256" key="4">
    <source>
        <dbReference type="ARBA" id="ARBA00023136"/>
    </source>
</evidence>
<dbReference type="Gene3D" id="1.20.120.550">
    <property type="entry name" value="Membrane associated eicosanoid/glutathione metabolism-like domain"/>
    <property type="match status" value="1"/>
</dbReference>
<dbReference type="SUPFAM" id="SSF161084">
    <property type="entry name" value="MAPEG domain-like"/>
    <property type="match status" value="1"/>
</dbReference>
<keyword evidence="4 5" id="KW-0472">Membrane</keyword>
<dbReference type="OrthoDB" id="19091at2759"/>
<accession>U4KWZ0</accession>
<proteinExistence type="predicted"/>
<keyword evidence="3 5" id="KW-1133">Transmembrane helix</keyword>
<evidence type="ECO:0000256" key="5">
    <source>
        <dbReference type="SAM" id="Phobius"/>
    </source>
</evidence>
<dbReference type="InterPro" id="IPR023352">
    <property type="entry name" value="MAPEG-like_dom_sf"/>
</dbReference>
<organism evidence="6 7">
    <name type="scientific">Pyronema omphalodes (strain CBS 100304)</name>
    <name type="common">Pyronema confluens</name>
    <dbReference type="NCBI Taxonomy" id="1076935"/>
    <lineage>
        <taxon>Eukaryota</taxon>
        <taxon>Fungi</taxon>
        <taxon>Dikarya</taxon>
        <taxon>Ascomycota</taxon>
        <taxon>Pezizomycotina</taxon>
        <taxon>Pezizomycetes</taxon>
        <taxon>Pezizales</taxon>
        <taxon>Pyronemataceae</taxon>
        <taxon>Pyronema</taxon>
    </lineage>
</organism>
<dbReference type="eggNOG" id="ENOG502S4G7">
    <property type="taxonomic scope" value="Eukaryota"/>
</dbReference>
<keyword evidence="7" id="KW-1185">Reference proteome</keyword>